<dbReference type="VEuPathDB" id="FungiDB:ACJ73_01785"/>
<dbReference type="EMBL" id="LGTZ01000172">
    <property type="protein sequence ID" value="OJD26818.1"/>
    <property type="molecule type" value="Genomic_DNA"/>
</dbReference>
<dbReference type="OrthoDB" id="10406153at2759"/>
<proteinExistence type="predicted"/>
<gene>
    <name evidence="1" type="ORF">ACJ73_01785</name>
</gene>
<evidence type="ECO:0000313" key="2">
    <source>
        <dbReference type="Proteomes" id="UP000242791"/>
    </source>
</evidence>
<protein>
    <submittedName>
        <fullName evidence="1">Uncharacterized protein</fullName>
    </submittedName>
</protein>
<name>A0A1J9QFD6_9EURO</name>
<organism evidence="1 2">
    <name type="scientific">Blastomyces percursus</name>
    <dbReference type="NCBI Taxonomy" id="1658174"/>
    <lineage>
        <taxon>Eukaryota</taxon>
        <taxon>Fungi</taxon>
        <taxon>Dikarya</taxon>
        <taxon>Ascomycota</taxon>
        <taxon>Pezizomycotina</taxon>
        <taxon>Eurotiomycetes</taxon>
        <taxon>Eurotiomycetidae</taxon>
        <taxon>Onygenales</taxon>
        <taxon>Ajellomycetaceae</taxon>
        <taxon>Blastomyces</taxon>
    </lineage>
</organism>
<keyword evidence="2" id="KW-1185">Reference proteome</keyword>
<reference evidence="1 2" key="1">
    <citation type="submission" date="2015-08" db="EMBL/GenBank/DDBJ databases">
        <title>Emmonsia species relationships and genome sequence.</title>
        <authorList>
            <person name="Cuomo C.A."/>
            <person name="Schwartz I.S."/>
            <person name="Kenyon C."/>
            <person name="De Hoog G.S."/>
            <person name="Govender N.P."/>
            <person name="Botha A."/>
            <person name="Moreno L."/>
            <person name="De Vries M."/>
            <person name="Munoz J.F."/>
            <person name="Stielow J.B."/>
        </authorList>
    </citation>
    <scope>NUCLEOTIDE SEQUENCE [LARGE SCALE GENOMIC DNA]</scope>
    <source>
        <strain evidence="1 2">EI222</strain>
    </source>
</reference>
<dbReference type="AlphaFoldDB" id="A0A1J9QFD6"/>
<dbReference type="Proteomes" id="UP000242791">
    <property type="component" value="Unassembled WGS sequence"/>
</dbReference>
<comment type="caution">
    <text evidence="1">The sequence shown here is derived from an EMBL/GenBank/DDBJ whole genome shotgun (WGS) entry which is preliminary data.</text>
</comment>
<accession>A0A1J9QFD6</accession>
<sequence length="72" mass="7897">MPGNLKAPQLELIHHMIQSESLKRSEIAFVANCSKQTVTRIRCNLEAFGNVSTVSDALEVSPNPCLKPFANT</sequence>
<evidence type="ECO:0000313" key="1">
    <source>
        <dbReference type="EMBL" id="OJD26818.1"/>
    </source>
</evidence>